<proteinExistence type="predicted"/>
<keyword evidence="6" id="KW-1185">Reference proteome</keyword>
<dbReference type="InterPro" id="IPR024079">
    <property type="entry name" value="MetalloPept_cat_dom_sf"/>
</dbReference>
<keyword evidence="1" id="KW-1015">Disulfide bond</keyword>
<dbReference type="SUPFAM" id="SSF55486">
    <property type="entry name" value="Metalloproteases ('zincins'), catalytic domain"/>
    <property type="match status" value="1"/>
</dbReference>
<accession>A0A7I5EAA1</accession>
<feature type="binding site" evidence="2">
    <location>
        <position position="235"/>
    </location>
    <ligand>
        <name>Zn(2+)</name>
        <dbReference type="ChEBI" id="CHEBI:29105"/>
        <note>catalytic</note>
    </ligand>
</feature>
<keyword evidence="2 3" id="KW-0482">Metalloprotease</keyword>
<protein>
    <recommendedName>
        <fullName evidence="3">Metalloendopeptidase</fullName>
        <ecNumber evidence="3">3.4.24.-</ecNumber>
    </recommendedName>
</protein>
<sequence>SAMAQRFCNRVAIGIMILVLFDHGLCLSEKGRLALQKALPNVDLKKRHERLQKLGGLRGRGRSNSTRPIPTLPNLTREDGALAGEEMSSGSDGSSIVAVNSVEGLDEYLFEGDILLTDEELSALENENDEDGVENSARKKRQISSISTNWENNTVFYYFDASIGAANQAYIRSTLKYLSSRTCIDFVENPTAPNRIQVFDGSGCYSSVGMKGNEQTISLAQGCIVIGTVAHEFMHALGALHMHMRDDRDDHLRVDLTNVPEAKQSNFLKQTRSINHSPYEYGSTMHYSRDAFTTSGDSMIPLIPRFKQTMGTKTISFYDLHMINAQYKCYAACAGKIPSCVNGGVPNPRNCAVCNCPAGYGGALCNLRPAACGATLTATTAWQTKKVTVGDATMTTTSQSYKMCVDWIKAPAGKKVQIRVTALQGVNCNDGCWTHAIEAKIMADKKMTNSRICCSGQLNQIWPSALNPTPIVSYSIRQAATFTYQYRYV</sequence>
<feature type="domain" description="Peptidase M12A" evidence="5">
    <location>
        <begin position="141"/>
        <end position="330"/>
    </location>
</feature>
<dbReference type="CDD" id="cd04280">
    <property type="entry name" value="ZnMc_astacin_like"/>
    <property type="match status" value="1"/>
</dbReference>
<dbReference type="PANTHER" id="PTHR10127:SF831">
    <property type="entry name" value="ZINC METALLOPROTEINASE NAS-37"/>
    <property type="match status" value="1"/>
</dbReference>
<feature type="binding site" evidence="2">
    <location>
        <position position="241"/>
    </location>
    <ligand>
        <name>Zn(2+)</name>
        <dbReference type="ChEBI" id="CHEBI:29105"/>
        <note>catalytic</note>
    </ligand>
</feature>
<dbReference type="AlphaFoldDB" id="A0A7I5EAA1"/>
<dbReference type="Pfam" id="PF01400">
    <property type="entry name" value="Astacin"/>
    <property type="match status" value="1"/>
</dbReference>
<keyword evidence="2 3" id="KW-0862">Zinc</keyword>
<dbReference type="Proteomes" id="UP000025227">
    <property type="component" value="Unplaced"/>
</dbReference>
<evidence type="ECO:0000256" key="1">
    <source>
        <dbReference type="ARBA" id="ARBA00023157"/>
    </source>
</evidence>
<dbReference type="SMART" id="SM00235">
    <property type="entry name" value="ZnMc"/>
    <property type="match status" value="1"/>
</dbReference>
<feature type="binding site" evidence="2">
    <location>
        <position position="231"/>
    </location>
    <ligand>
        <name>Zn(2+)</name>
        <dbReference type="ChEBI" id="CHEBI:29105"/>
        <note>catalytic</note>
    </ligand>
</feature>
<dbReference type="PANTHER" id="PTHR10127">
    <property type="entry name" value="DISCOIDIN, CUB, EGF, LAMININ , AND ZINC METALLOPROTEASE DOMAIN CONTAINING"/>
    <property type="match status" value="1"/>
</dbReference>
<dbReference type="GO" id="GO:0008270">
    <property type="term" value="F:zinc ion binding"/>
    <property type="evidence" value="ECO:0007669"/>
    <property type="project" value="UniProtKB-UniRule"/>
</dbReference>
<feature type="active site" evidence="2">
    <location>
        <position position="232"/>
    </location>
</feature>
<keyword evidence="2 3" id="KW-0479">Metal-binding</keyword>
<keyword evidence="2 3" id="KW-0645">Protease</keyword>
<organism evidence="6 7">
    <name type="scientific">Haemonchus contortus</name>
    <name type="common">Barber pole worm</name>
    <dbReference type="NCBI Taxonomy" id="6289"/>
    <lineage>
        <taxon>Eukaryota</taxon>
        <taxon>Metazoa</taxon>
        <taxon>Ecdysozoa</taxon>
        <taxon>Nematoda</taxon>
        <taxon>Chromadorea</taxon>
        <taxon>Rhabditida</taxon>
        <taxon>Rhabditina</taxon>
        <taxon>Rhabditomorpha</taxon>
        <taxon>Strongyloidea</taxon>
        <taxon>Trichostrongylidae</taxon>
        <taxon>Haemonchus</taxon>
    </lineage>
</organism>
<dbReference type="WBParaSite" id="HCON_00101650-00001">
    <property type="protein sequence ID" value="HCON_00101650-00001"/>
    <property type="gene ID" value="HCON_00101650"/>
</dbReference>
<evidence type="ECO:0000256" key="3">
    <source>
        <dbReference type="RuleBase" id="RU361183"/>
    </source>
</evidence>
<evidence type="ECO:0000256" key="4">
    <source>
        <dbReference type="SAM" id="MobiDB-lite"/>
    </source>
</evidence>
<dbReference type="GO" id="GO:0006508">
    <property type="term" value="P:proteolysis"/>
    <property type="evidence" value="ECO:0007669"/>
    <property type="project" value="UniProtKB-KW"/>
</dbReference>
<dbReference type="InterPro" id="IPR006026">
    <property type="entry name" value="Peptidase_Metallo"/>
</dbReference>
<dbReference type="PROSITE" id="PS51864">
    <property type="entry name" value="ASTACIN"/>
    <property type="match status" value="1"/>
</dbReference>
<dbReference type="PRINTS" id="PR00480">
    <property type="entry name" value="ASTACIN"/>
</dbReference>
<evidence type="ECO:0000259" key="5">
    <source>
        <dbReference type="PROSITE" id="PS51864"/>
    </source>
</evidence>
<dbReference type="OrthoDB" id="291007at2759"/>
<reference evidence="7" key="1">
    <citation type="submission" date="2020-12" db="UniProtKB">
        <authorList>
            <consortium name="WormBaseParasite"/>
        </authorList>
    </citation>
    <scope>IDENTIFICATION</scope>
    <source>
        <strain evidence="7">MHco3</strain>
    </source>
</reference>
<dbReference type="InterPro" id="IPR001506">
    <property type="entry name" value="Peptidase_M12A"/>
</dbReference>
<feature type="region of interest" description="Disordered" evidence="4">
    <location>
        <begin position="56"/>
        <end position="77"/>
    </location>
</feature>
<dbReference type="InterPro" id="IPR034035">
    <property type="entry name" value="Astacin-like_dom"/>
</dbReference>
<evidence type="ECO:0000256" key="2">
    <source>
        <dbReference type="PROSITE-ProRule" id="PRU01211"/>
    </source>
</evidence>
<dbReference type="OMA" id="QGCIVIG"/>
<evidence type="ECO:0000313" key="7">
    <source>
        <dbReference type="WBParaSite" id="HCON_00101650-00001"/>
    </source>
</evidence>
<dbReference type="GO" id="GO:0004222">
    <property type="term" value="F:metalloendopeptidase activity"/>
    <property type="evidence" value="ECO:0007669"/>
    <property type="project" value="UniProtKB-UniRule"/>
</dbReference>
<dbReference type="EC" id="3.4.24.-" evidence="3"/>
<dbReference type="Gene3D" id="3.40.390.10">
    <property type="entry name" value="Collagenase (Catalytic Domain)"/>
    <property type="match status" value="1"/>
</dbReference>
<comment type="cofactor">
    <cofactor evidence="2 3">
        <name>Zn(2+)</name>
        <dbReference type="ChEBI" id="CHEBI:29105"/>
    </cofactor>
    <text evidence="2 3">Binds 1 zinc ion per subunit.</text>
</comment>
<comment type="caution">
    <text evidence="2">Lacks conserved residue(s) required for the propagation of feature annotation.</text>
</comment>
<name>A0A7I5EAA1_HAECO</name>
<evidence type="ECO:0000313" key="6">
    <source>
        <dbReference type="Proteomes" id="UP000025227"/>
    </source>
</evidence>
<keyword evidence="2 3" id="KW-0378">Hydrolase</keyword>